<dbReference type="EMBL" id="LROM01000056">
    <property type="protein sequence ID" value="OFA07782.1"/>
    <property type="molecule type" value="Genomic_DNA"/>
</dbReference>
<evidence type="ECO:0000313" key="1">
    <source>
        <dbReference type="EMBL" id="OFA07782.1"/>
    </source>
</evidence>
<sequence length="60" mass="6940">MGFQLLRGRLRRGLLVLVLLHRLLGLLELLHRPLEPLVLLPHPLLVPRLQGQSLVRKLVR</sequence>
<keyword evidence="2" id="KW-1185">Reference proteome</keyword>
<evidence type="ECO:0000313" key="2">
    <source>
        <dbReference type="Proteomes" id="UP000175989"/>
    </source>
</evidence>
<dbReference type="AlphaFoldDB" id="A0A1E7X531"/>
<protein>
    <submittedName>
        <fullName evidence="1">Uncharacterized protein</fullName>
    </submittedName>
</protein>
<organism evidence="1 2">
    <name type="scientific">Duganella phyllosphaerae</name>
    <dbReference type="NCBI Taxonomy" id="762836"/>
    <lineage>
        <taxon>Bacteria</taxon>
        <taxon>Pseudomonadati</taxon>
        <taxon>Pseudomonadota</taxon>
        <taxon>Betaproteobacteria</taxon>
        <taxon>Burkholderiales</taxon>
        <taxon>Oxalobacteraceae</taxon>
        <taxon>Telluria group</taxon>
        <taxon>Duganella</taxon>
    </lineage>
</organism>
<dbReference type="Proteomes" id="UP000175989">
    <property type="component" value="Unassembled WGS sequence"/>
</dbReference>
<reference evidence="2" key="1">
    <citation type="journal article" date="2016" name="Front. Microbiol.">
        <title>Molecular Keys to the Janthinobacterium and Duganella spp. Interaction with the Plant Pathogen Fusarium graminearum.</title>
        <authorList>
            <person name="Haack F.S."/>
            <person name="Poehlein A."/>
            <person name="Kroger C."/>
            <person name="Voigt C.A."/>
            <person name="Piepenbring M."/>
            <person name="Bode H.B."/>
            <person name="Daniel R."/>
            <person name="Schafer W."/>
            <person name="Streit W.R."/>
        </authorList>
    </citation>
    <scope>NUCLEOTIDE SEQUENCE [LARGE SCALE GENOMIC DNA]</scope>
    <source>
        <strain evidence="2">T54</strain>
    </source>
</reference>
<comment type="caution">
    <text evidence="1">The sequence shown here is derived from an EMBL/GenBank/DDBJ whole genome shotgun (WGS) entry which is preliminary data.</text>
</comment>
<name>A0A1E7X531_9BURK</name>
<gene>
    <name evidence="1" type="ORF">DUPY_10250</name>
</gene>
<accession>A0A1E7X531</accession>
<proteinExistence type="predicted"/>